<dbReference type="InterPro" id="IPR013216">
    <property type="entry name" value="Methyltransf_11"/>
</dbReference>
<gene>
    <name evidence="2" type="ORF">GX656_00850</name>
</gene>
<proteinExistence type="predicted"/>
<comment type="caution">
    <text evidence="2">The sequence shown here is derived from an EMBL/GenBank/DDBJ whole genome shotgun (WGS) entry which is preliminary data.</text>
</comment>
<dbReference type="GO" id="GO:0032259">
    <property type="term" value="P:methylation"/>
    <property type="evidence" value="ECO:0007669"/>
    <property type="project" value="UniProtKB-KW"/>
</dbReference>
<feature type="domain" description="Methyltransferase type 11" evidence="1">
    <location>
        <begin position="45"/>
        <end position="139"/>
    </location>
</feature>
<dbReference type="EMBL" id="JAAZBX010000002">
    <property type="protein sequence ID" value="NLD25178.1"/>
    <property type="molecule type" value="Genomic_DNA"/>
</dbReference>
<organism evidence="2 3">
    <name type="scientific">Candidatus Dojkabacteria bacterium</name>
    <dbReference type="NCBI Taxonomy" id="2099670"/>
    <lineage>
        <taxon>Bacteria</taxon>
        <taxon>Candidatus Dojkabacteria</taxon>
    </lineage>
</organism>
<evidence type="ECO:0000313" key="2">
    <source>
        <dbReference type="EMBL" id="NLD25178.1"/>
    </source>
</evidence>
<dbReference type="SUPFAM" id="SSF53335">
    <property type="entry name" value="S-adenosyl-L-methionine-dependent methyltransferases"/>
    <property type="match status" value="1"/>
</dbReference>
<reference evidence="2 3" key="1">
    <citation type="journal article" date="2020" name="Biotechnol. Biofuels">
        <title>New insights from the biogas microbiome by comprehensive genome-resolved metagenomics of nearly 1600 species originating from multiple anaerobic digesters.</title>
        <authorList>
            <person name="Campanaro S."/>
            <person name="Treu L."/>
            <person name="Rodriguez-R L.M."/>
            <person name="Kovalovszki A."/>
            <person name="Ziels R.M."/>
            <person name="Maus I."/>
            <person name="Zhu X."/>
            <person name="Kougias P.G."/>
            <person name="Basile A."/>
            <person name="Luo G."/>
            <person name="Schluter A."/>
            <person name="Konstantinidis K.T."/>
            <person name="Angelidaki I."/>
        </authorList>
    </citation>
    <scope>NUCLEOTIDE SEQUENCE [LARGE SCALE GENOMIC DNA]</scope>
    <source>
        <strain evidence="2">AS06rmzACSIP_65</strain>
    </source>
</reference>
<dbReference type="Gene3D" id="3.40.50.150">
    <property type="entry name" value="Vaccinia Virus protein VP39"/>
    <property type="match status" value="1"/>
</dbReference>
<name>A0A847CZ02_9BACT</name>
<sequence length="309" mass="36909">MNNISDYDLFSYDYSQYWQKRRYEHLSETHLLNRIFRKKNGNWFLDVGGSYGRLTPTYYNHYQNPIILDYSAKTLRNNYEVLVNKYPGINLIAANAYKMPFKNNTFDGGLMVRVLHHIENPKEYFKELKRVFKNNGKYVQEFANKIHIKARIKAVIKRDKEFFNTNPYKQPTLTASEGTKNNIEGIFFNYHPQHIKNLLINEKFLIEKKYGCSYFRSPFFKKIFNDDTLLFFEKIMQRLFSFSNFPPSIFYDTMIKKSEKVKIVGTTLEDILACPKCKGNIKIKDNLARCNKCNLDFKKEHNVWDFRIE</sequence>
<accession>A0A847CZ02</accession>
<evidence type="ECO:0000259" key="1">
    <source>
        <dbReference type="Pfam" id="PF08241"/>
    </source>
</evidence>
<dbReference type="Proteomes" id="UP000545876">
    <property type="component" value="Unassembled WGS sequence"/>
</dbReference>
<keyword evidence="2" id="KW-0489">Methyltransferase</keyword>
<dbReference type="Pfam" id="PF08241">
    <property type="entry name" value="Methyltransf_11"/>
    <property type="match status" value="1"/>
</dbReference>
<dbReference type="InterPro" id="IPR029063">
    <property type="entry name" value="SAM-dependent_MTases_sf"/>
</dbReference>
<dbReference type="GO" id="GO:0008757">
    <property type="term" value="F:S-adenosylmethionine-dependent methyltransferase activity"/>
    <property type="evidence" value="ECO:0007669"/>
    <property type="project" value="InterPro"/>
</dbReference>
<keyword evidence="2" id="KW-0808">Transferase</keyword>
<evidence type="ECO:0000313" key="3">
    <source>
        <dbReference type="Proteomes" id="UP000545876"/>
    </source>
</evidence>
<protein>
    <submittedName>
        <fullName evidence="2">Class I SAM-dependent methyltransferase</fullName>
    </submittedName>
</protein>
<dbReference type="AlphaFoldDB" id="A0A847CZ02"/>